<protein>
    <submittedName>
        <fullName evidence="2">Uncharacterized protein</fullName>
    </submittedName>
</protein>
<evidence type="ECO:0000313" key="2">
    <source>
        <dbReference type="EMBL" id="CAH1968460.1"/>
    </source>
</evidence>
<proteinExistence type="predicted"/>
<dbReference type="EMBL" id="CAKOFQ010006753">
    <property type="protein sequence ID" value="CAH1968460.1"/>
    <property type="molecule type" value="Genomic_DNA"/>
</dbReference>
<keyword evidence="3" id="KW-1185">Reference proteome</keyword>
<feature type="compositionally biased region" description="Low complexity" evidence="1">
    <location>
        <begin position="43"/>
        <end position="107"/>
    </location>
</feature>
<organism evidence="2 3">
    <name type="scientific">Acanthoscelides obtectus</name>
    <name type="common">Bean weevil</name>
    <name type="synonym">Bruchus obtectus</name>
    <dbReference type="NCBI Taxonomy" id="200917"/>
    <lineage>
        <taxon>Eukaryota</taxon>
        <taxon>Metazoa</taxon>
        <taxon>Ecdysozoa</taxon>
        <taxon>Arthropoda</taxon>
        <taxon>Hexapoda</taxon>
        <taxon>Insecta</taxon>
        <taxon>Pterygota</taxon>
        <taxon>Neoptera</taxon>
        <taxon>Endopterygota</taxon>
        <taxon>Coleoptera</taxon>
        <taxon>Polyphaga</taxon>
        <taxon>Cucujiformia</taxon>
        <taxon>Chrysomeloidea</taxon>
        <taxon>Chrysomelidae</taxon>
        <taxon>Bruchinae</taxon>
        <taxon>Bruchini</taxon>
        <taxon>Acanthoscelides</taxon>
    </lineage>
</organism>
<gene>
    <name evidence="2" type="ORF">ACAOBT_LOCUS7860</name>
</gene>
<accession>A0A9P0KC66</accession>
<evidence type="ECO:0000313" key="3">
    <source>
        <dbReference type="Proteomes" id="UP001152888"/>
    </source>
</evidence>
<feature type="region of interest" description="Disordered" evidence="1">
    <location>
        <begin position="41"/>
        <end position="121"/>
    </location>
</feature>
<comment type="caution">
    <text evidence="2">The sequence shown here is derived from an EMBL/GenBank/DDBJ whole genome shotgun (WGS) entry which is preliminary data.</text>
</comment>
<dbReference type="Proteomes" id="UP001152888">
    <property type="component" value="Unassembled WGS sequence"/>
</dbReference>
<name>A0A9P0KC66_ACAOB</name>
<dbReference type="AlphaFoldDB" id="A0A9P0KC66"/>
<evidence type="ECO:0000256" key="1">
    <source>
        <dbReference type="SAM" id="MobiDB-lite"/>
    </source>
</evidence>
<reference evidence="2" key="1">
    <citation type="submission" date="2022-03" db="EMBL/GenBank/DDBJ databases">
        <authorList>
            <person name="Sayadi A."/>
        </authorList>
    </citation>
    <scope>NUCLEOTIDE SEQUENCE</scope>
</reference>
<sequence>MKLRDLTNDQGCPAEKFINDIPFEAEGGTITPHYKLTYQPPLSNRYHSSSTYSSRPSFQLSATPAPPQQLLLLNSPSSNEYYSNHSSSFNLSRPSSQSSAISSPSQRLLLQNSEASIEHHS</sequence>